<evidence type="ECO:0000256" key="3">
    <source>
        <dbReference type="ARBA" id="ARBA00022679"/>
    </source>
</evidence>
<dbReference type="InterPro" id="IPR002052">
    <property type="entry name" value="DNA_methylase_N6_adenine_CS"/>
</dbReference>
<gene>
    <name evidence="9" type="primary">pglX</name>
    <name evidence="9" type="ORF">GCM10022232_28400</name>
</gene>
<evidence type="ECO:0000256" key="5">
    <source>
        <dbReference type="ARBA" id="ARBA00047942"/>
    </source>
</evidence>
<proteinExistence type="predicted"/>
<feature type="domain" description="Type II methyltransferase M.TaqI-like" evidence="7">
    <location>
        <begin position="294"/>
        <end position="487"/>
    </location>
</feature>
<keyword evidence="4" id="KW-0949">S-adenosyl-L-methionine</keyword>
<keyword evidence="3" id="KW-0808">Transferase</keyword>
<dbReference type="Pfam" id="PF22654">
    <property type="entry name" value="DUF7008"/>
    <property type="match status" value="1"/>
</dbReference>
<feature type="region of interest" description="Disordered" evidence="6">
    <location>
        <begin position="1231"/>
        <end position="1256"/>
    </location>
</feature>
<feature type="domain" description="DUF7008" evidence="8">
    <location>
        <begin position="859"/>
        <end position="1238"/>
    </location>
</feature>
<dbReference type="EMBL" id="BAAAZX010000006">
    <property type="protein sequence ID" value="GAA3991941.1"/>
    <property type="molecule type" value="Genomic_DNA"/>
</dbReference>
<accession>A0ABP7R3T7</accession>
<dbReference type="InterPro" id="IPR029063">
    <property type="entry name" value="SAM-dependent_MTases_sf"/>
</dbReference>
<evidence type="ECO:0000256" key="6">
    <source>
        <dbReference type="SAM" id="MobiDB-lite"/>
    </source>
</evidence>
<evidence type="ECO:0000256" key="2">
    <source>
        <dbReference type="ARBA" id="ARBA00022603"/>
    </source>
</evidence>
<evidence type="ECO:0000313" key="9">
    <source>
        <dbReference type="EMBL" id="GAA3991941.1"/>
    </source>
</evidence>
<protein>
    <recommendedName>
        <fullName evidence="1">site-specific DNA-methyltransferase (adenine-specific)</fullName>
        <ecNumber evidence="1">2.1.1.72</ecNumber>
    </recommendedName>
</protein>
<evidence type="ECO:0000256" key="1">
    <source>
        <dbReference type="ARBA" id="ARBA00011900"/>
    </source>
</evidence>
<dbReference type="NCBIfam" id="NF033451">
    <property type="entry name" value="BREX_2_MTaseX"/>
    <property type="match status" value="1"/>
</dbReference>
<sequence length="1256" mass="140524">MTVTGQDARAGLDQAALLKDLRRQVVVLEDDLRARSESEEEYRVRLESEYRRAREAQRTAATYGAWRDERVTQAAVAWVLACVFVRFCEDHELIEAPFIAGPGERLVEAEERHEAHFREHPDHNDRDWLLAAFEHLAGAHETVAGLFDRAHNPLWELMPSYEAATELLRFWRRWDADGRIVYDFSYLQWDTRFLGDLYQDLSDHARKTYALLQTPEFVEEFILDLTLEPAVAEFGLDPVVEGPGGVERRGLRTIDPACGSGHFLLGIFERLVEKWREAEPGADEWSVVRRALESVHGCDKNPFAVSIARFRLLVAAMRAASAERLADAPVFPLNVAVGDSLLHGRGAAGIQTDLGTLFEELEGDIHESGGAFVYSTEDVGEFALGVDLLGRASYHVVVGNPPYITVKDKQENENYRKAYDACAGKYALSVPFAQRLFELAMKGAGGGAGGGGFVGQITSNSFMKREFGRKLIEVVFRGRVALSHVIDTSGAYIPGHGTPTVILIGRNRVPSPGETVRVALGVRGEPSQPEFAEEGIVWQAITEQIGKPMSESEWISVADSPRSTFSDYPWSLSGGGAGALVDALQSAQEQTLGQALDAQAGFSGFSGADDAFYLPPRWHQRFGTPRRMMRKVALGEELRDWVIAPVNLAIAPYGSGGEILEVDAREKWARNLWRVKQPLGRLADFSGKTRFEVGVPWWSWYRWTHSRADAKRTIVLAKVATHNHAALNSSGIVTTQHMPALAAPDQVSDGELLALVGVLNSSTACFWLKQVCHNKGNSVDSRGARTTSVPWEDFYEFTGIKIQEFPLPRRVQITIGSALNSLAQELAETEPSSVCRAGTLTQAALVEARAEYTSLRHQMIALQEELDWQVYGLYGLLTDADVTRTTVAATEQEAIPEVRLGERAFEIVLARKRAAGEVDTTWFERHGATPVTAIPRYWPEWYRGIVQARINIIERRKDIALIERPECKRRWSVEPWEKKEKAALRTWLLDRCEDPALWFSLRDGAKQPRTLTVNQLADALNSDAEFNAVAALYASDHLNKPDLPLGQVLADVIADEHVPYLAAMRYKDSGLRKCEQWEEVWEQQREEDRTGQRLDIPVPPKYSSADFLKTSYWSNRGKLDVPKERFVSYLEAGPDADPTMLLGWAGWDHKDQAQALINLIEDRTEQSGWGAERLTPLLAGLYEVMPWVRQWHGEYDAEWESVPAEDCDAFLDEQLGKHRLSAADLKAWRPVKRARGRKAAASRKATAPEQPVLDVE</sequence>
<evidence type="ECO:0000259" key="8">
    <source>
        <dbReference type="Pfam" id="PF22654"/>
    </source>
</evidence>
<feature type="compositionally biased region" description="Basic residues" evidence="6">
    <location>
        <begin position="1231"/>
        <end position="1241"/>
    </location>
</feature>
<dbReference type="InterPro" id="IPR050953">
    <property type="entry name" value="N4_N6_ade-DNA_methylase"/>
</dbReference>
<reference evidence="10" key="1">
    <citation type="journal article" date="2019" name="Int. J. Syst. Evol. Microbiol.">
        <title>The Global Catalogue of Microorganisms (GCM) 10K type strain sequencing project: providing services to taxonomists for standard genome sequencing and annotation.</title>
        <authorList>
            <consortium name="The Broad Institute Genomics Platform"/>
            <consortium name="The Broad Institute Genome Sequencing Center for Infectious Disease"/>
            <person name="Wu L."/>
            <person name="Ma J."/>
        </authorList>
    </citation>
    <scope>NUCLEOTIDE SEQUENCE [LARGE SCALE GENOMIC DNA]</scope>
    <source>
        <strain evidence="10">JCM 16924</strain>
    </source>
</reference>
<dbReference type="PANTHER" id="PTHR33841:SF1">
    <property type="entry name" value="DNA METHYLTRANSFERASE A"/>
    <property type="match status" value="1"/>
</dbReference>
<keyword evidence="2" id="KW-0489">Methyltransferase</keyword>
<dbReference type="EC" id="2.1.1.72" evidence="1"/>
<dbReference type="Proteomes" id="UP001500456">
    <property type="component" value="Unassembled WGS sequence"/>
</dbReference>
<keyword evidence="10" id="KW-1185">Reference proteome</keyword>
<name>A0ABP7R3T7_9ACTN</name>
<comment type="catalytic activity">
    <reaction evidence="5">
        <text>a 2'-deoxyadenosine in DNA + S-adenosyl-L-methionine = an N(6)-methyl-2'-deoxyadenosine in DNA + S-adenosyl-L-homocysteine + H(+)</text>
        <dbReference type="Rhea" id="RHEA:15197"/>
        <dbReference type="Rhea" id="RHEA-COMP:12418"/>
        <dbReference type="Rhea" id="RHEA-COMP:12419"/>
        <dbReference type="ChEBI" id="CHEBI:15378"/>
        <dbReference type="ChEBI" id="CHEBI:57856"/>
        <dbReference type="ChEBI" id="CHEBI:59789"/>
        <dbReference type="ChEBI" id="CHEBI:90615"/>
        <dbReference type="ChEBI" id="CHEBI:90616"/>
        <dbReference type="EC" id="2.1.1.72"/>
    </reaction>
</comment>
<comment type="caution">
    <text evidence="9">The sequence shown here is derived from an EMBL/GenBank/DDBJ whole genome shotgun (WGS) entry which is preliminary data.</text>
</comment>
<evidence type="ECO:0000256" key="4">
    <source>
        <dbReference type="ARBA" id="ARBA00022691"/>
    </source>
</evidence>
<dbReference type="SUPFAM" id="SSF53335">
    <property type="entry name" value="S-adenosyl-L-methionine-dependent methyltransferases"/>
    <property type="match status" value="1"/>
</dbReference>
<dbReference type="Pfam" id="PF07669">
    <property type="entry name" value="Eco57I"/>
    <property type="match status" value="1"/>
</dbReference>
<evidence type="ECO:0000259" key="7">
    <source>
        <dbReference type="Pfam" id="PF07669"/>
    </source>
</evidence>
<dbReference type="PROSITE" id="PS00092">
    <property type="entry name" value="N6_MTASE"/>
    <property type="match status" value="1"/>
</dbReference>
<dbReference type="Gene3D" id="3.40.50.150">
    <property type="entry name" value="Vaccinia Virus protein VP39"/>
    <property type="match status" value="1"/>
</dbReference>
<dbReference type="PANTHER" id="PTHR33841">
    <property type="entry name" value="DNA METHYLTRANSFERASE YEEA-RELATED"/>
    <property type="match status" value="1"/>
</dbReference>
<dbReference type="PRINTS" id="PR00507">
    <property type="entry name" value="N12N6MTFRASE"/>
</dbReference>
<organism evidence="9 10">
    <name type="scientific">Streptomyces plumbiresistens</name>
    <dbReference type="NCBI Taxonomy" id="511811"/>
    <lineage>
        <taxon>Bacteria</taxon>
        <taxon>Bacillati</taxon>
        <taxon>Actinomycetota</taxon>
        <taxon>Actinomycetes</taxon>
        <taxon>Kitasatosporales</taxon>
        <taxon>Streptomycetaceae</taxon>
        <taxon>Streptomyces</taxon>
    </lineage>
</organism>
<dbReference type="InterPro" id="IPR011639">
    <property type="entry name" value="MethylTrfase_TaqI-like_dom"/>
</dbReference>
<evidence type="ECO:0000313" key="10">
    <source>
        <dbReference type="Proteomes" id="UP001500456"/>
    </source>
</evidence>
<dbReference type="InterPro" id="IPR054277">
    <property type="entry name" value="DUF7008"/>
</dbReference>